<sequence>MVAFTLEPLPEVLVVLVVVVVAAAGLTVVLDVLVAVVLLVACCVVVGVWAMAAALNKLNKQVSWRGRNMVVGIR</sequence>
<keyword evidence="1" id="KW-1133">Transmembrane helix</keyword>
<comment type="caution">
    <text evidence="2">The sequence shown here is derived from an EMBL/GenBank/DDBJ whole genome shotgun (WGS) entry which is preliminary data.</text>
</comment>
<keyword evidence="1" id="KW-0472">Membrane</keyword>
<reference evidence="3" key="1">
    <citation type="journal article" date="2019" name="Int. J. Syst. Evol. Microbiol.">
        <title>The Global Catalogue of Microorganisms (GCM) 10K type strain sequencing project: providing services to taxonomists for standard genome sequencing and annotation.</title>
        <authorList>
            <consortium name="The Broad Institute Genomics Platform"/>
            <consortium name="The Broad Institute Genome Sequencing Center for Infectious Disease"/>
            <person name="Wu L."/>
            <person name="Ma J."/>
        </authorList>
    </citation>
    <scope>NUCLEOTIDE SEQUENCE [LARGE SCALE GENOMIC DNA]</scope>
    <source>
        <strain evidence="3">CGMCC 1.15197</strain>
    </source>
</reference>
<keyword evidence="1" id="KW-0812">Transmembrane</keyword>
<dbReference type="Proteomes" id="UP000632273">
    <property type="component" value="Unassembled WGS sequence"/>
</dbReference>
<evidence type="ECO:0000313" key="3">
    <source>
        <dbReference type="Proteomes" id="UP000632273"/>
    </source>
</evidence>
<evidence type="ECO:0000313" key="2">
    <source>
        <dbReference type="EMBL" id="GGE95845.1"/>
    </source>
</evidence>
<feature type="transmembrane region" description="Helical" evidence="1">
    <location>
        <begin position="36"/>
        <end position="55"/>
    </location>
</feature>
<protein>
    <submittedName>
        <fullName evidence="2">Uncharacterized protein</fullName>
    </submittedName>
</protein>
<feature type="transmembrane region" description="Helical" evidence="1">
    <location>
        <begin position="12"/>
        <end position="30"/>
    </location>
</feature>
<name>A0ABQ1TLG0_9BACT</name>
<dbReference type="EMBL" id="BMHT01000001">
    <property type="protein sequence ID" value="GGE95845.1"/>
    <property type="molecule type" value="Genomic_DNA"/>
</dbReference>
<keyword evidence="3" id="KW-1185">Reference proteome</keyword>
<accession>A0ABQ1TLG0</accession>
<organism evidence="2 3">
    <name type="scientific">Hymenobacter cavernae</name>
    <dbReference type="NCBI Taxonomy" id="2044852"/>
    <lineage>
        <taxon>Bacteria</taxon>
        <taxon>Pseudomonadati</taxon>
        <taxon>Bacteroidota</taxon>
        <taxon>Cytophagia</taxon>
        <taxon>Cytophagales</taxon>
        <taxon>Hymenobacteraceae</taxon>
        <taxon>Hymenobacter</taxon>
    </lineage>
</organism>
<proteinExistence type="predicted"/>
<gene>
    <name evidence="2" type="ORF">GCM10011383_03250</name>
</gene>
<evidence type="ECO:0000256" key="1">
    <source>
        <dbReference type="SAM" id="Phobius"/>
    </source>
</evidence>